<dbReference type="OrthoDB" id="2711900at2759"/>
<organism evidence="2 3">
    <name type="scientific">Pisolithus microcarpus 441</name>
    <dbReference type="NCBI Taxonomy" id="765257"/>
    <lineage>
        <taxon>Eukaryota</taxon>
        <taxon>Fungi</taxon>
        <taxon>Dikarya</taxon>
        <taxon>Basidiomycota</taxon>
        <taxon>Agaricomycotina</taxon>
        <taxon>Agaricomycetes</taxon>
        <taxon>Agaricomycetidae</taxon>
        <taxon>Boletales</taxon>
        <taxon>Sclerodermatineae</taxon>
        <taxon>Pisolithaceae</taxon>
        <taxon>Pisolithus</taxon>
    </lineage>
</organism>
<accession>A0A0C9YTA4</accession>
<evidence type="ECO:0000313" key="3">
    <source>
        <dbReference type="Proteomes" id="UP000054018"/>
    </source>
</evidence>
<dbReference type="HOGENOM" id="CLU_036516_0_0_1"/>
<reference evidence="2 3" key="1">
    <citation type="submission" date="2014-04" db="EMBL/GenBank/DDBJ databases">
        <authorList>
            <consortium name="DOE Joint Genome Institute"/>
            <person name="Kuo A."/>
            <person name="Kohler A."/>
            <person name="Costa M.D."/>
            <person name="Nagy L.G."/>
            <person name="Floudas D."/>
            <person name="Copeland A."/>
            <person name="Barry K.W."/>
            <person name="Cichocki N."/>
            <person name="Veneault-Fourrey C."/>
            <person name="LaButti K."/>
            <person name="Lindquist E.A."/>
            <person name="Lipzen A."/>
            <person name="Lundell T."/>
            <person name="Morin E."/>
            <person name="Murat C."/>
            <person name="Sun H."/>
            <person name="Tunlid A."/>
            <person name="Henrissat B."/>
            <person name="Grigoriev I.V."/>
            <person name="Hibbett D.S."/>
            <person name="Martin F."/>
            <person name="Nordberg H.P."/>
            <person name="Cantor M.N."/>
            <person name="Hua S.X."/>
        </authorList>
    </citation>
    <scope>NUCLEOTIDE SEQUENCE [LARGE SCALE GENOMIC DNA]</scope>
    <source>
        <strain evidence="2 3">441</strain>
    </source>
</reference>
<dbReference type="AlphaFoldDB" id="A0A0C9YTA4"/>
<sequence>MPRSIPAPMRYSTHCPTTPPRHLSSQVYLPKSTYPPSAPLTKSPHRGPSPASRSLSTASLSRADDLARERRPSKGPHFTNPFSSPTVPAPVIQVIPACDPDCLFPPSRGDLVPASPDYFNYVWTLAIFDGGYPFDGKTEEQNSRIRVLSEVYRGTDIALDRVPELLSKTRICPSDIIGESIDRLLADLTVNISAVQYKLVLELASIVSPDECCTFRNREVDCHIQTAKERLGSGQDTPATAGSTVGEKHPDVTVKVEEAEPDPWSQEPLEFTADDGYSKKWDASFSETAKFLSETVPSAVSSFHWRSFLDTAAWNKADHSLHNAVNATTSIPPATFHPVIVDSMLWLYLAGRAPIPLSHPLYEYACYDCRHLGHWSCRNSRGSRWTAANVPSEDENEGSRRSTT</sequence>
<protein>
    <submittedName>
        <fullName evidence="2">Uncharacterized protein</fullName>
    </submittedName>
</protein>
<feature type="compositionally biased region" description="Basic and acidic residues" evidence="1">
    <location>
        <begin position="62"/>
        <end position="72"/>
    </location>
</feature>
<dbReference type="EMBL" id="KN833833">
    <property type="protein sequence ID" value="KIK17274.1"/>
    <property type="molecule type" value="Genomic_DNA"/>
</dbReference>
<evidence type="ECO:0000313" key="2">
    <source>
        <dbReference type="EMBL" id="KIK17274.1"/>
    </source>
</evidence>
<feature type="compositionally biased region" description="Low complexity" evidence="1">
    <location>
        <begin position="48"/>
        <end position="61"/>
    </location>
</feature>
<feature type="non-terminal residue" evidence="2">
    <location>
        <position position="1"/>
    </location>
</feature>
<feature type="region of interest" description="Disordered" evidence="1">
    <location>
        <begin position="1"/>
        <end position="85"/>
    </location>
</feature>
<proteinExistence type="predicted"/>
<evidence type="ECO:0000256" key="1">
    <source>
        <dbReference type="SAM" id="MobiDB-lite"/>
    </source>
</evidence>
<reference evidence="3" key="2">
    <citation type="submission" date="2015-01" db="EMBL/GenBank/DDBJ databases">
        <title>Evolutionary Origins and Diversification of the Mycorrhizal Mutualists.</title>
        <authorList>
            <consortium name="DOE Joint Genome Institute"/>
            <consortium name="Mycorrhizal Genomics Consortium"/>
            <person name="Kohler A."/>
            <person name="Kuo A."/>
            <person name="Nagy L.G."/>
            <person name="Floudas D."/>
            <person name="Copeland A."/>
            <person name="Barry K.W."/>
            <person name="Cichocki N."/>
            <person name="Veneault-Fourrey C."/>
            <person name="LaButti K."/>
            <person name="Lindquist E.A."/>
            <person name="Lipzen A."/>
            <person name="Lundell T."/>
            <person name="Morin E."/>
            <person name="Murat C."/>
            <person name="Riley R."/>
            <person name="Ohm R."/>
            <person name="Sun H."/>
            <person name="Tunlid A."/>
            <person name="Henrissat B."/>
            <person name="Grigoriev I.V."/>
            <person name="Hibbett D.S."/>
            <person name="Martin F."/>
        </authorList>
    </citation>
    <scope>NUCLEOTIDE SEQUENCE [LARGE SCALE GENOMIC DNA]</scope>
    <source>
        <strain evidence="3">441</strain>
    </source>
</reference>
<dbReference type="Proteomes" id="UP000054018">
    <property type="component" value="Unassembled WGS sequence"/>
</dbReference>
<gene>
    <name evidence="2" type="ORF">PISMIDRAFT_15229</name>
</gene>
<name>A0A0C9YTA4_9AGAM</name>
<keyword evidence="3" id="KW-1185">Reference proteome</keyword>